<name>A0A9N9H9X7_FUNMO</name>
<evidence type="ECO:0000313" key="2">
    <source>
        <dbReference type="Proteomes" id="UP000789375"/>
    </source>
</evidence>
<organism evidence="1 2">
    <name type="scientific">Funneliformis mosseae</name>
    <name type="common">Endomycorrhizal fungus</name>
    <name type="synonym">Glomus mosseae</name>
    <dbReference type="NCBI Taxonomy" id="27381"/>
    <lineage>
        <taxon>Eukaryota</taxon>
        <taxon>Fungi</taxon>
        <taxon>Fungi incertae sedis</taxon>
        <taxon>Mucoromycota</taxon>
        <taxon>Glomeromycotina</taxon>
        <taxon>Glomeromycetes</taxon>
        <taxon>Glomerales</taxon>
        <taxon>Glomeraceae</taxon>
        <taxon>Funneliformis</taxon>
    </lineage>
</organism>
<reference evidence="1" key="1">
    <citation type="submission" date="2021-06" db="EMBL/GenBank/DDBJ databases">
        <authorList>
            <person name="Kallberg Y."/>
            <person name="Tangrot J."/>
            <person name="Rosling A."/>
        </authorList>
    </citation>
    <scope>NUCLEOTIDE SEQUENCE</scope>
    <source>
        <strain evidence="1">87-6 pot B 2015</strain>
    </source>
</reference>
<protein>
    <submittedName>
        <fullName evidence="1">11165_t:CDS:1</fullName>
    </submittedName>
</protein>
<accession>A0A9N9H9X7</accession>
<evidence type="ECO:0000313" key="1">
    <source>
        <dbReference type="EMBL" id="CAG8658035.1"/>
    </source>
</evidence>
<dbReference type="InterPro" id="IPR036188">
    <property type="entry name" value="FAD/NAD-bd_sf"/>
</dbReference>
<sequence>MVGKTLTTVAISEFPHRSMLLVFEEAKLSRVLEVENVWNAIILVDESDIFLEHRSKHDIERNALVSTFLRLLEYHQGILFLITNRVQFLQYHFQISNSDFNQLEKVPDELSVIITYCERLRDVLLEGNLDIVDDSKQEFFDILVSADRINSPVRKQRLPELQIFDFRIINFVANIQEPDYENKSNSNEPHYIITLNYSCLTKLDNVESDKIKVDDNNSALVIELVKQIIRNFGLKCEFNDKSIPNYPENFKLGTNNVFQDANLLSQALINYSLNDLISCIQGYEN</sequence>
<dbReference type="PANTHER" id="PTHR46411">
    <property type="entry name" value="FAMILY ATPASE, PUTATIVE-RELATED"/>
    <property type="match status" value="1"/>
</dbReference>
<dbReference type="Proteomes" id="UP000789375">
    <property type="component" value="Unassembled WGS sequence"/>
</dbReference>
<dbReference type="PANTHER" id="PTHR46411:SF3">
    <property type="entry name" value="AAA+ ATPASE DOMAIN-CONTAINING PROTEIN"/>
    <property type="match status" value="1"/>
</dbReference>
<dbReference type="AlphaFoldDB" id="A0A9N9H9X7"/>
<gene>
    <name evidence="1" type="ORF">FMOSSE_LOCUS11801</name>
</gene>
<dbReference type="Gene3D" id="3.50.50.60">
    <property type="entry name" value="FAD/NAD(P)-binding domain"/>
    <property type="match status" value="1"/>
</dbReference>
<keyword evidence="2" id="KW-1185">Reference proteome</keyword>
<comment type="caution">
    <text evidence="1">The sequence shown here is derived from an EMBL/GenBank/DDBJ whole genome shotgun (WGS) entry which is preliminary data.</text>
</comment>
<dbReference type="EMBL" id="CAJVPP010004975">
    <property type="protein sequence ID" value="CAG8658035.1"/>
    <property type="molecule type" value="Genomic_DNA"/>
</dbReference>
<proteinExistence type="predicted"/>